<dbReference type="PANTHER" id="PTHR14379">
    <property type="entry name" value="LIMKAIN B LKAP"/>
    <property type="match status" value="1"/>
</dbReference>
<dbReference type="Gramene" id="fgenesh1_pg.C_scaffold_5002192">
    <property type="protein sequence ID" value="fgenesh1_pg.C_scaffold_5002192"/>
    <property type="gene ID" value="fgenesh1_pg.C_scaffold_5002192"/>
</dbReference>
<protein>
    <recommendedName>
        <fullName evidence="3">NYN domain-containing protein</fullName>
    </recommendedName>
</protein>
<dbReference type="STRING" id="81972.D7LVQ2"/>
<accession>D7LVQ2</accession>
<dbReference type="EMBL" id="GL348717">
    <property type="protein sequence ID" value="EFH52664.1"/>
    <property type="molecule type" value="Genomic_DNA"/>
</dbReference>
<dbReference type="AlphaFoldDB" id="D7LVQ2"/>
<dbReference type="Proteomes" id="UP000008694">
    <property type="component" value="Unassembled WGS sequence"/>
</dbReference>
<dbReference type="InterPro" id="IPR024768">
    <property type="entry name" value="Marf1"/>
</dbReference>
<name>D7LVQ2_ARALL</name>
<sequence>MNDSSKSRFYGAKTIVFWQFEECPIPDDIISDEVEANISSAIRDMGYYGPVTMRAYGDIYKLQRECCGFLIFYATSETTQDKILVDLLGQAVFWPRDSPINLMLIVGDISRHAGLLNAIDTLAAHGNFNIILSQPLKVASGQLPEGVDTVWLWEGLSVLARMVSRESGPAAIEELLTNSVSRNDQIMQYRERIPLDIATARARRPHHR</sequence>
<dbReference type="HOGENOM" id="CLU_1322512_0_0_1"/>
<dbReference type="OrthoDB" id="1080524at2759"/>
<evidence type="ECO:0000313" key="2">
    <source>
        <dbReference type="Proteomes" id="UP000008694"/>
    </source>
</evidence>
<dbReference type="CDD" id="cd10910">
    <property type="entry name" value="PIN_limkain_b1_N_like"/>
    <property type="match status" value="1"/>
</dbReference>
<organism evidence="2">
    <name type="scientific">Arabidopsis lyrata subsp. lyrata</name>
    <name type="common">Lyre-leaved rock-cress</name>
    <dbReference type="NCBI Taxonomy" id="81972"/>
    <lineage>
        <taxon>Eukaryota</taxon>
        <taxon>Viridiplantae</taxon>
        <taxon>Streptophyta</taxon>
        <taxon>Embryophyta</taxon>
        <taxon>Tracheophyta</taxon>
        <taxon>Spermatophyta</taxon>
        <taxon>Magnoliopsida</taxon>
        <taxon>eudicotyledons</taxon>
        <taxon>Gunneridae</taxon>
        <taxon>Pentapetalae</taxon>
        <taxon>rosids</taxon>
        <taxon>malvids</taxon>
        <taxon>Brassicales</taxon>
        <taxon>Brassicaceae</taxon>
        <taxon>Camelineae</taxon>
        <taxon>Arabidopsis</taxon>
    </lineage>
</organism>
<keyword evidence="2" id="KW-1185">Reference proteome</keyword>
<proteinExistence type="predicted"/>
<gene>
    <name evidence="1" type="ORF">ARALYDRAFT_348800</name>
</gene>
<dbReference type="KEGG" id="aly:9314208"/>
<dbReference type="GO" id="GO:0005777">
    <property type="term" value="C:peroxisome"/>
    <property type="evidence" value="ECO:0007669"/>
    <property type="project" value="InterPro"/>
</dbReference>
<evidence type="ECO:0008006" key="3">
    <source>
        <dbReference type="Google" id="ProtNLM"/>
    </source>
</evidence>
<evidence type="ECO:0000313" key="1">
    <source>
        <dbReference type="EMBL" id="EFH52664.1"/>
    </source>
</evidence>
<dbReference type="PANTHER" id="PTHR14379:SF3">
    <property type="entry name" value="MEIOSIS REGULATOR AND MRNA STABILITY FACTOR 1"/>
    <property type="match status" value="1"/>
</dbReference>
<reference evidence="2" key="1">
    <citation type="journal article" date="2011" name="Nat. Genet.">
        <title>The Arabidopsis lyrata genome sequence and the basis of rapid genome size change.</title>
        <authorList>
            <person name="Hu T.T."/>
            <person name="Pattyn P."/>
            <person name="Bakker E.G."/>
            <person name="Cao J."/>
            <person name="Cheng J.-F."/>
            <person name="Clark R.M."/>
            <person name="Fahlgren N."/>
            <person name="Fawcett J.A."/>
            <person name="Grimwood J."/>
            <person name="Gundlach H."/>
            <person name="Haberer G."/>
            <person name="Hollister J.D."/>
            <person name="Ossowski S."/>
            <person name="Ottilar R.P."/>
            <person name="Salamov A.A."/>
            <person name="Schneeberger K."/>
            <person name="Spannagl M."/>
            <person name="Wang X."/>
            <person name="Yang L."/>
            <person name="Nasrallah M.E."/>
            <person name="Bergelson J."/>
            <person name="Carrington J.C."/>
            <person name="Gaut B.S."/>
            <person name="Schmutz J."/>
            <person name="Mayer K.F.X."/>
            <person name="Van de Peer Y."/>
            <person name="Grigoriev I.V."/>
            <person name="Nordborg M."/>
            <person name="Weigel D."/>
            <person name="Guo Y.-L."/>
        </authorList>
    </citation>
    <scope>NUCLEOTIDE SEQUENCE [LARGE SCALE GENOMIC DNA]</scope>
    <source>
        <strain evidence="2">cv. MN47</strain>
    </source>
</reference>
<dbReference type="GO" id="GO:0010468">
    <property type="term" value="P:regulation of gene expression"/>
    <property type="evidence" value="ECO:0007669"/>
    <property type="project" value="InterPro"/>
</dbReference>